<reference evidence="2 3" key="1">
    <citation type="submission" date="2021-05" db="EMBL/GenBank/DDBJ databases">
        <title>Genome Assembly of Synthetic Allotetraploid Brassica napus Reveals Homoeologous Exchanges between Subgenomes.</title>
        <authorList>
            <person name="Davis J.T."/>
        </authorList>
    </citation>
    <scope>NUCLEOTIDE SEQUENCE [LARGE SCALE GENOMIC DNA]</scope>
    <source>
        <strain evidence="3">cv. Da-Ae</strain>
        <tissue evidence="2">Seedling</tissue>
    </source>
</reference>
<evidence type="ECO:0000256" key="1">
    <source>
        <dbReference type="SAM" id="MobiDB-lite"/>
    </source>
</evidence>
<feature type="region of interest" description="Disordered" evidence="1">
    <location>
        <begin position="278"/>
        <end position="298"/>
    </location>
</feature>
<protein>
    <submittedName>
        <fullName evidence="2">Uncharacterized protein</fullName>
    </submittedName>
</protein>
<dbReference type="EMBL" id="JAGKQM010000019">
    <property type="protein sequence ID" value="KAH0856751.1"/>
    <property type="molecule type" value="Genomic_DNA"/>
</dbReference>
<organism evidence="2 3">
    <name type="scientific">Brassica napus</name>
    <name type="common">Rape</name>
    <dbReference type="NCBI Taxonomy" id="3708"/>
    <lineage>
        <taxon>Eukaryota</taxon>
        <taxon>Viridiplantae</taxon>
        <taxon>Streptophyta</taxon>
        <taxon>Embryophyta</taxon>
        <taxon>Tracheophyta</taxon>
        <taxon>Spermatophyta</taxon>
        <taxon>Magnoliopsida</taxon>
        <taxon>eudicotyledons</taxon>
        <taxon>Gunneridae</taxon>
        <taxon>Pentapetalae</taxon>
        <taxon>rosids</taxon>
        <taxon>malvids</taxon>
        <taxon>Brassicales</taxon>
        <taxon>Brassicaceae</taxon>
        <taxon>Brassiceae</taxon>
        <taxon>Brassica</taxon>
    </lineage>
</organism>
<feature type="non-terminal residue" evidence="2">
    <location>
        <position position="335"/>
    </location>
</feature>
<evidence type="ECO:0000313" key="3">
    <source>
        <dbReference type="Proteomes" id="UP000824890"/>
    </source>
</evidence>
<name>A0ABQ7XNU3_BRANA</name>
<comment type="caution">
    <text evidence="2">The sequence shown here is derived from an EMBL/GenBank/DDBJ whole genome shotgun (WGS) entry which is preliminary data.</text>
</comment>
<keyword evidence="3" id="KW-1185">Reference proteome</keyword>
<sequence>MKLNTSYSWSGIHLIKLGCTIPRESQLWNNLSTHEFFATKANTSIYRVVDHNLTIRFTHSSVLSELQDNPVVIQRDWFRDEVTNPQSLNEHAVLDEVNGGWQHSLWDQAVKEFYSKFNESLATPAALLVTTVNTKHIGAQSPQMVSFDFIATIYASTRTRGGITLPAVTAILRLTEGQLHLCFQKMWRLQHHWSCNYRVGAEISAYDYDEKGTFVLLGNAGPELIGRQAVMATWVLTMRCQLHNSRSSTPGAVNVCNTAIGGTCSTWSLAEPSASRKESVVQEKAKDETSLNQPQSRNPNHSCLIESLSISKLLPSLSFFLIFHLLLGFNFSIQT</sequence>
<accession>A0ABQ7XNU3</accession>
<evidence type="ECO:0000313" key="2">
    <source>
        <dbReference type="EMBL" id="KAH0856751.1"/>
    </source>
</evidence>
<feature type="compositionally biased region" description="Basic and acidic residues" evidence="1">
    <location>
        <begin position="278"/>
        <end position="289"/>
    </location>
</feature>
<proteinExistence type="predicted"/>
<gene>
    <name evidence="2" type="ORF">HID58_085012</name>
</gene>
<dbReference type="Proteomes" id="UP000824890">
    <property type="component" value="Unassembled WGS sequence"/>
</dbReference>